<reference evidence="1 2" key="1">
    <citation type="submission" date="2018-10" db="EMBL/GenBank/DDBJ databases">
        <title>Genome assembly for a Yunnan-Guizhou Plateau 3E fish, Anabarilius grahami (Regan), and its evolutionary and genetic applications.</title>
        <authorList>
            <person name="Jiang W."/>
        </authorList>
    </citation>
    <scope>NUCLEOTIDE SEQUENCE [LARGE SCALE GENOMIC DNA]</scope>
    <source>
        <strain evidence="1">AG-KIZ</strain>
        <tissue evidence="1">Muscle</tissue>
    </source>
</reference>
<evidence type="ECO:0000313" key="2">
    <source>
        <dbReference type="Proteomes" id="UP000281406"/>
    </source>
</evidence>
<organism evidence="1 2">
    <name type="scientific">Anabarilius grahami</name>
    <name type="common">Kanglang fish</name>
    <name type="synonym">Barilius grahami</name>
    <dbReference type="NCBI Taxonomy" id="495550"/>
    <lineage>
        <taxon>Eukaryota</taxon>
        <taxon>Metazoa</taxon>
        <taxon>Chordata</taxon>
        <taxon>Craniata</taxon>
        <taxon>Vertebrata</taxon>
        <taxon>Euteleostomi</taxon>
        <taxon>Actinopterygii</taxon>
        <taxon>Neopterygii</taxon>
        <taxon>Teleostei</taxon>
        <taxon>Ostariophysi</taxon>
        <taxon>Cypriniformes</taxon>
        <taxon>Xenocyprididae</taxon>
        <taxon>Xenocypridinae</taxon>
        <taxon>Xenocypridinae incertae sedis</taxon>
        <taxon>Anabarilius</taxon>
    </lineage>
</organism>
<gene>
    <name evidence="1" type="ORF">DPX16_17488</name>
</gene>
<dbReference type="EMBL" id="RJVU01057109">
    <property type="protein sequence ID" value="ROK35745.1"/>
    <property type="molecule type" value="Genomic_DNA"/>
</dbReference>
<sequence length="329" mass="35228">MDLPAVQLLCVELEHQSLEDHTRKSSMPNKLSRLFVPEPSYPPPTHYTELKPEPTTEEEPKLATMPVPVIKTEPTIAPEPKPKGKSDQVCVPTIMCIAVGLLMELEGMEKSPAHTPVAGSELQLASTYCFMKEEEDIFLTLLSPVGPAQHQVSCVSTGSSQLEVSCVSRDPAQLPSPTSSSKANQSVGLTSIGSCQLLSSSIVYSNMLRGCALDLLITCSTLERGFPGSTSSHRAYHYILACRPVGSALAPPSLVLMAPQGSLVPLALPWSSVTPALPQYASTLSPPWLLSPWTPPWTIVISHGFLHFACSASSSRAPPSLLSCAICIM</sequence>
<accession>A0A3N0XZ88</accession>
<dbReference type="Proteomes" id="UP000281406">
    <property type="component" value="Unassembled WGS sequence"/>
</dbReference>
<evidence type="ECO:0000313" key="1">
    <source>
        <dbReference type="EMBL" id="ROK35745.1"/>
    </source>
</evidence>
<comment type="caution">
    <text evidence="1">The sequence shown here is derived from an EMBL/GenBank/DDBJ whole genome shotgun (WGS) entry which is preliminary data.</text>
</comment>
<proteinExistence type="predicted"/>
<protein>
    <submittedName>
        <fullName evidence="1">Uncharacterized protein</fullName>
    </submittedName>
</protein>
<name>A0A3N0XZ88_ANAGA</name>
<dbReference type="AlphaFoldDB" id="A0A3N0XZ88"/>
<keyword evidence="2" id="KW-1185">Reference proteome</keyword>